<accession>A0AAD5X5R0</accession>
<evidence type="ECO:0000313" key="3">
    <source>
        <dbReference type="Proteomes" id="UP001211907"/>
    </source>
</evidence>
<evidence type="ECO:0000313" key="2">
    <source>
        <dbReference type="EMBL" id="KAJ3079909.1"/>
    </source>
</evidence>
<protein>
    <submittedName>
        <fullName evidence="2">Uncharacterized protein</fullName>
    </submittedName>
</protein>
<feature type="region of interest" description="Disordered" evidence="1">
    <location>
        <begin position="70"/>
        <end position="100"/>
    </location>
</feature>
<dbReference type="Proteomes" id="UP001211907">
    <property type="component" value="Unassembled WGS sequence"/>
</dbReference>
<comment type="caution">
    <text evidence="2">The sequence shown here is derived from an EMBL/GenBank/DDBJ whole genome shotgun (WGS) entry which is preliminary data.</text>
</comment>
<dbReference type="AlphaFoldDB" id="A0AAD5X5R0"/>
<dbReference type="EMBL" id="JADGJH010005621">
    <property type="protein sequence ID" value="KAJ3079909.1"/>
    <property type="molecule type" value="Genomic_DNA"/>
</dbReference>
<keyword evidence="3" id="KW-1185">Reference proteome</keyword>
<feature type="region of interest" description="Disordered" evidence="1">
    <location>
        <begin position="141"/>
        <end position="172"/>
    </location>
</feature>
<reference evidence="2" key="1">
    <citation type="submission" date="2020-05" db="EMBL/GenBank/DDBJ databases">
        <title>Phylogenomic resolution of chytrid fungi.</title>
        <authorList>
            <person name="Stajich J.E."/>
            <person name="Amses K."/>
            <person name="Simmons R."/>
            <person name="Seto K."/>
            <person name="Myers J."/>
            <person name="Bonds A."/>
            <person name="Quandt C.A."/>
            <person name="Barry K."/>
            <person name="Liu P."/>
            <person name="Grigoriev I."/>
            <person name="Longcore J.E."/>
            <person name="James T.Y."/>
        </authorList>
    </citation>
    <scope>NUCLEOTIDE SEQUENCE</scope>
    <source>
        <strain evidence="2">JEL0513</strain>
    </source>
</reference>
<sequence length="253" mass="26754">MSEDINTYLSDVSAWVIEQARTGNETTGFGVWGPGASADGGAADADDAMPGTQNETALVLALALLRRAATRTTRTTRRGNGNGNGNGNENENENENAAGDEGCAYSGNAVRAAGRALFALEQRVGPKGRGRAAACAFPAGAADGAADHDHDDDDDDDDDADADATARRRRRRRPGLAPDLVLAASRIAYDKDVQAANVAKLHAAYSSPSSPSPSVYFLRSSHFVEALIKNLFAERDDAEDPAFIDQKIWLLAY</sequence>
<name>A0AAD5X5R0_9FUNG</name>
<evidence type="ECO:0000256" key="1">
    <source>
        <dbReference type="SAM" id="MobiDB-lite"/>
    </source>
</evidence>
<proteinExistence type="predicted"/>
<feature type="non-terminal residue" evidence="2">
    <location>
        <position position="253"/>
    </location>
</feature>
<feature type="compositionally biased region" description="Acidic residues" evidence="1">
    <location>
        <begin position="150"/>
        <end position="162"/>
    </location>
</feature>
<gene>
    <name evidence="2" type="ORF">HK100_010287</name>
</gene>
<organism evidence="2 3">
    <name type="scientific">Physocladia obscura</name>
    <dbReference type="NCBI Taxonomy" id="109957"/>
    <lineage>
        <taxon>Eukaryota</taxon>
        <taxon>Fungi</taxon>
        <taxon>Fungi incertae sedis</taxon>
        <taxon>Chytridiomycota</taxon>
        <taxon>Chytridiomycota incertae sedis</taxon>
        <taxon>Chytridiomycetes</taxon>
        <taxon>Chytridiales</taxon>
        <taxon>Chytriomycetaceae</taxon>
        <taxon>Physocladia</taxon>
    </lineage>
</organism>